<dbReference type="GO" id="GO:0045047">
    <property type="term" value="P:protein targeting to ER"/>
    <property type="evidence" value="ECO:0007669"/>
    <property type="project" value="TreeGrafter"/>
</dbReference>
<dbReference type="GO" id="GO:0006465">
    <property type="term" value="P:signal peptide processing"/>
    <property type="evidence" value="ECO:0007669"/>
    <property type="project" value="InterPro"/>
</dbReference>
<keyword evidence="5" id="KW-0256">Endoplasmic reticulum</keyword>
<evidence type="ECO:0000256" key="7">
    <source>
        <dbReference type="ARBA" id="ARBA00023136"/>
    </source>
</evidence>
<evidence type="ECO:0000256" key="5">
    <source>
        <dbReference type="ARBA" id="ARBA00022824"/>
    </source>
</evidence>
<evidence type="ECO:0000256" key="2">
    <source>
        <dbReference type="ARBA" id="ARBA00005245"/>
    </source>
</evidence>
<dbReference type="GO" id="GO:0005787">
    <property type="term" value="C:signal peptidase complex"/>
    <property type="evidence" value="ECO:0007669"/>
    <property type="project" value="InterPro"/>
</dbReference>
<comment type="function">
    <text evidence="8">Component of the signal peptidase complex (SPC) which catalyzes the cleavage of N-terminal signal sequences from nascent proteins as they are translocated into the lumen of the endoplasmic reticulum. Dispensable for SPC enzymatic activity.</text>
</comment>
<evidence type="ECO:0000256" key="4">
    <source>
        <dbReference type="ARBA" id="ARBA00022692"/>
    </source>
</evidence>
<gene>
    <name evidence="11" type="ORF">TAPDE_004881</name>
</gene>
<proteinExistence type="inferred from homology"/>
<evidence type="ECO:0000256" key="10">
    <source>
        <dbReference type="SAM" id="Phobius"/>
    </source>
</evidence>
<organism evidence="11 12">
    <name type="scientific">Taphrina deformans (strain PYCC 5710 / ATCC 11124 / CBS 356.35 / IMI 108563 / JCM 9778 / NBRC 8474)</name>
    <name type="common">Peach leaf curl fungus</name>
    <name type="synonym">Lalaria deformans</name>
    <dbReference type="NCBI Taxonomy" id="1097556"/>
    <lineage>
        <taxon>Eukaryota</taxon>
        <taxon>Fungi</taxon>
        <taxon>Dikarya</taxon>
        <taxon>Ascomycota</taxon>
        <taxon>Taphrinomycotina</taxon>
        <taxon>Taphrinomycetes</taxon>
        <taxon>Taphrinales</taxon>
        <taxon>Taphrinaceae</taxon>
        <taxon>Taphrina</taxon>
    </lineage>
</organism>
<sequence length="105" mass="11546">MDKIGLVDFQGQKDAQMYMHLLLYSSAVLAFLIGFVAEDVFLTLYLFLGGVFLTFAAIVPPRPFFKAKPVVWLENESKKAYAEAVRKLQAELDQESAAAAAAAAK</sequence>
<comment type="caution">
    <text evidence="11">The sequence shown here is derived from an EMBL/GenBank/DDBJ whole genome shotgun (WGS) entry which is preliminary data.</text>
</comment>
<dbReference type="VEuPathDB" id="FungiDB:TAPDE_004881"/>
<keyword evidence="9" id="KW-0175">Coiled coil</keyword>
<evidence type="ECO:0000256" key="3">
    <source>
        <dbReference type="ARBA" id="ARBA00017059"/>
    </source>
</evidence>
<keyword evidence="12" id="KW-1185">Reference proteome</keyword>
<feature type="transmembrane region" description="Helical" evidence="10">
    <location>
        <begin position="43"/>
        <end position="59"/>
    </location>
</feature>
<keyword evidence="7 10" id="KW-0472">Membrane</keyword>
<dbReference type="PANTHER" id="PTHR13202">
    <property type="entry name" value="MICROSOMAL SIGNAL PEPTIDASE 12 KDA SUBUNIT"/>
    <property type="match status" value="1"/>
</dbReference>
<dbReference type="AlphaFoldDB" id="R4XIV0"/>
<keyword evidence="6 10" id="KW-1133">Transmembrane helix</keyword>
<evidence type="ECO:0000256" key="6">
    <source>
        <dbReference type="ARBA" id="ARBA00022989"/>
    </source>
</evidence>
<name>R4XIV0_TAPDE</name>
<feature type="transmembrane region" description="Helical" evidence="10">
    <location>
        <begin position="21"/>
        <end position="37"/>
    </location>
</feature>
<keyword evidence="4 10" id="KW-0812">Transmembrane</keyword>
<evidence type="ECO:0000313" key="11">
    <source>
        <dbReference type="EMBL" id="CCG84419.1"/>
    </source>
</evidence>
<reference evidence="11 12" key="1">
    <citation type="journal article" date="2013" name="MBio">
        <title>Genome sequencing of the plant pathogen Taphrina deformans, the causal agent of peach leaf curl.</title>
        <authorList>
            <person name="Cisse O.H."/>
            <person name="Almeida J.M.G.C.F."/>
            <person name="Fonseca A."/>
            <person name="Kumar A.A."/>
            <person name="Salojaervi J."/>
            <person name="Overmyer K."/>
            <person name="Hauser P.M."/>
            <person name="Pagni M."/>
        </authorList>
    </citation>
    <scope>NUCLEOTIDE SEQUENCE [LARGE SCALE GENOMIC DNA]</scope>
    <source>
        <strain evidence="12">PYCC 5710 / ATCC 11124 / CBS 356.35 / IMI 108563 / JCM 9778 / NBRC 8474</strain>
    </source>
</reference>
<dbReference type="Pfam" id="PF06645">
    <property type="entry name" value="SPC12"/>
    <property type="match status" value="1"/>
</dbReference>
<protein>
    <recommendedName>
        <fullName evidence="3">Signal peptidase complex subunit 1</fullName>
    </recommendedName>
</protein>
<feature type="coiled-coil region" evidence="9">
    <location>
        <begin position="78"/>
        <end position="105"/>
    </location>
</feature>
<comment type="similarity">
    <text evidence="2">Belongs to the SPCS1 family.</text>
</comment>
<dbReference type="PANTHER" id="PTHR13202:SF0">
    <property type="entry name" value="SIGNAL PEPTIDASE COMPLEX SUBUNIT 1"/>
    <property type="match status" value="1"/>
</dbReference>
<comment type="subcellular location">
    <subcellularLocation>
        <location evidence="1">Endoplasmic reticulum membrane</location>
        <topology evidence="1">Multi-pass membrane protein</topology>
    </subcellularLocation>
</comment>
<evidence type="ECO:0000256" key="9">
    <source>
        <dbReference type="SAM" id="Coils"/>
    </source>
</evidence>
<accession>R4XIV0</accession>
<dbReference type="OrthoDB" id="263893at2759"/>
<dbReference type="STRING" id="1097556.R4XIV0"/>
<evidence type="ECO:0000256" key="8">
    <source>
        <dbReference type="ARBA" id="ARBA00045204"/>
    </source>
</evidence>
<dbReference type="InterPro" id="IPR009542">
    <property type="entry name" value="Spc1/SPCS1"/>
</dbReference>
<dbReference type="Proteomes" id="UP000013776">
    <property type="component" value="Unassembled WGS sequence"/>
</dbReference>
<dbReference type="EMBL" id="CAHR02000233">
    <property type="protein sequence ID" value="CCG84419.1"/>
    <property type="molecule type" value="Genomic_DNA"/>
</dbReference>
<evidence type="ECO:0000256" key="1">
    <source>
        <dbReference type="ARBA" id="ARBA00004477"/>
    </source>
</evidence>
<evidence type="ECO:0000313" key="12">
    <source>
        <dbReference type="Proteomes" id="UP000013776"/>
    </source>
</evidence>